<sequence length="183" mass="20357">MSDVVDLIMSDHREVERLFDVLKNDPSTRALNLPVLTALLTAHSRAEEAEVYPAAAEAGGAEDVEHGQKEHLEADQLLARLAETDPDAPEFESRLQDLVDAISHHVEEEETTVLPAMRERMSQDELRDLAERFSQVRANLLGEQPDDITREQLVQQAQNLDLDAASGRSKAELAAELKDQAEL</sequence>
<dbReference type="EMBL" id="RJSG01000002">
    <property type="protein sequence ID" value="RNL80204.1"/>
    <property type="molecule type" value="Genomic_DNA"/>
</dbReference>
<keyword evidence="3" id="KW-1185">Reference proteome</keyword>
<dbReference type="PANTHER" id="PTHR35585:SF1">
    <property type="entry name" value="HHE DOMAIN PROTEIN (AFU_ORTHOLOGUE AFUA_4G00730)"/>
    <property type="match status" value="1"/>
</dbReference>
<evidence type="ECO:0000313" key="2">
    <source>
        <dbReference type="EMBL" id="RNL80204.1"/>
    </source>
</evidence>
<comment type="caution">
    <text evidence="2">The sequence shown here is derived from an EMBL/GenBank/DDBJ whole genome shotgun (WGS) entry which is preliminary data.</text>
</comment>
<dbReference type="PANTHER" id="PTHR35585">
    <property type="entry name" value="HHE DOMAIN PROTEIN (AFU_ORTHOLOGUE AFUA_4G00730)"/>
    <property type="match status" value="1"/>
</dbReference>
<dbReference type="AlphaFoldDB" id="A0A3N0DX62"/>
<dbReference type="Pfam" id="PF01814">
    <property type="entry name" value="Hemerythrin"/>
    <property type="match status" value="1"/>
</dbReference>
<dbReference type="Gene3D" id="1.20.120.520">
    <property type="entry name" value="nmb1532 protein domain like"/>
    <property type="match status" value="1"/>
</dbReference>
<reference evidence="2 3" key="1">
    <citation type="submission" date="2018-11" db="EMBL/GenBank/DDBJ databases">
        <authorList>
            <person name="Li F."/>
        </authorList>
    </citation>
    <scope>NUCLEOTIDE SEQUENCE [LARGE SCALE GENOMIC DNA]</scope>
    <source>
        <strain evidence="2 3">KIS18-7</strain>
    </source>
</reference>
<feature type="domain" description="Hemerythrin-like" evidence="1">
    <location>
        <begin position="4"/>
        <end position="116"/>
    </location>
</feature>
<accession>A0A3N0DX62</accession>
<gene>
    <name evidence="2" type="ORF">EFL95_15005</name>
</gene>
<dbReference type="Proteomes" id="UP000277094">
    <property type="component" value="Unassembled WGS sequence"/>
</dbReference>
<evidence type="ECO:0000313" key="3">
    <source>
        <dbReference type="Proteomes" id="UP000277094"/>
    </source>
</evidence>
<dbReference type="InterPro" id="IPR012312">
    <property type="entry name" value="Hemerythrin-like"/>
</dbReference>
<protein>
    <submittedName>
        <fullName evidence="2">Hemerythrin domain-containing protein</fullName>
    </submittedName>
</protein>
<evidence type="ECO:0000259" key="1">
    <source>
        <dbReference type="Pfam" id="PF01814"/>
    </source>
</evidence>
<proteinExistence type="predicted"/>
<name>A0A3N0DX62_9ACTN</name>
<dbReference type="OrthoDB" id="5183396at2"/>
<dbReference type="RefSeq" id="WP_123234705.1">
    <property type="nucleotide sequence ID" value="NZ_RJSG01000002.1"/>
</dbReference>
<organism evidence="2 3">
    <name type="scientific">Nocardioides marmorisolisilvae</name>
    <dbReference type="NCBI Taxonomy" id="1542737"/>
    <lineage>
        <taxon>Bacteria</taxon>
        <taxon>Bacillati</taxon>
        <taxon>Actinomycetota</taxon>
        <taxon>Actinomycetes</taxon>
        <taxon>Propionibacteriales</taxon>
        <taxon>Nocardioidaceae</taxon>
        <taxon>Nocardioides</taxon>
    </lineage>
</organism>